<keyword evidence="2" id="KW-0812">Transmembrane</keyword>
<dbReference type="InterPro" id="IPR046096">
    <property type="entry name" value="DUF6114"/>
</dbReference>
<evidence type="ECO:0000313" key="4">
    <source>
        <dbReference type="Proteomes" id="UP000030002"/>
    </source>
</evidence>
<organism evidence="3 4">
    <name type="scientific">Knoellia sinensis KCTC 19936</name>
    <dbReference type="NCBI Taxonomy" id="1385520"/>
    <lineage>
        <taxon>Bacteria</taxon>
        <taxon>Bacillati</taxon>
        <taxon>Actinomycetota</taxon>
        <taxon>Actinomycetes</taxon>
        <taxon>Micrococcales</taxon>
        <taxon>Intrasporangiaceae</taxon>
        <taxon>Knoellia</taxon>
    </lineage>
</organism>
<reference evidence="3 4" key="1">
    <citation type="submission" date="2013-08" db="EMBL/GenBank/DDBJ databases">
        <title>The genome sequence of Knoellia sinensis.</title>
        <authorList>
            <person name="Zhu W."/>
            <person name="Wang G."/>
        </authorList>
    </citation>
    <scope>NUCLEOTIDE SEQUENCE [LARGE SCALE GENOMIC DNA]</scope>
    <source>
        <strain evidence="3 4">KCTC 19936</strain>
    </source>
</reference>
<dbReference type="EMBL" id="AVPJ01000002">
    <property type="protein sequence ID" value="KGN34231.1"/>
    <property type="molecule type" value="Genomic_DNA"/>
</dbReference>
<evidence type="ECO:0000313" key="3">
    <source>
        <dbReference type="EMBL" id="KGN34231.1"/>
    </source>
</evidence>
<feature type="transmembrane region" description="Helical" evidence="2">
    <location>
        <begin position="12"/>
        <end position="38"/>
    </location>
</feature>
<feature type="region of interest" description="Disordered" evidence="1">
    <location>
        <begin position="93"/>
        <end position="120"/>
    </location>
</feature>
<evidence type="ECO:0000256" key="2">
    <source>
        <dbReference type="SAM" id="Phobius"/>
    </source>
</evidence>
<keyword evidence="4" id="KW-1185">Reference proteome</keyword>
<gene>
    <name evidence="3" type="ORF">N802_12725</name>
</gene>
<feature type="compositionally biased region" description="Low complexity" evidence="1">
    <location>
        <begin position="109"/>
        <end position="120"/>
    </location>
</feature>
<keyword evidence="2" id="KW-0472">Membrane</keyword>
<keyword evidence="2" id="KW-1133">Transmembrane helix</keyword>
<dbReference type="eggNOG" id="COG3247">
    <property type="taxonomic scope" value="Bacteria"/>
</dbReference>
<dbReference type="Pfam" id="PF19609">
    <property type="entry name" value="DUF6114"/>
    <property type="match status" value="1"/>
</dbReference>
<comment type="caution">
    <text evidence="3">The sequence shown here is derived from an EMBL/GenBank/DDBJ whole genome shotgun (WGS) entry which is preliminary data.</text>
</comment>
<dbReference type="Proteomes" id="UP000030002">
    <property type="component" value="Unassembled WGS sequence"/>
</dbReference>
<name>A0A0A0JF40_9MICO</name>
<dbReference type="OrthoDB" id="3785537at2"/>
<feature type="transmembrane region" description="Helical" evidence="2">
    <location>
        <begin position="59"/>
        <end position="82"/>
    </location>
</feature>
<protein>
    <submittedName>
        <fullName evidence="3">Uncharacterized protein</fullName>
    </submittedName>
</protein>
<proteinExistence type="predicted"/>
<dbReference type="AlphaFoldDB" id="A0A0A0JF40"/>
<dbReference type="STRING" id="1385520.N802_12725"/>
<sequence length="120" mass="12356">MRPVVGATSMLLSLGVGGVSAYVLGLGMIAAALTALFLPAQRHFPAIMAVLMSLASLPLANLGGWVVGMLCGVVGASMIFAWTPYSEAEVEKHNAREARRTSRQRAARSAKGSVAKGSAA</sequence>
<evidence type="ECO:0000256" key="1">
    <source>
        <dbReference type="SAM" id="MobiDB-lite"/>
    </source>
</evidence>
<accession>A0A0A0JF40</accession>